<dbReference type="Pfam" id="PF03707">
    <property type="entry name" value="MHYT"/>
    <property type="match status" value="1"/>
</dbReference>
<keyword evidence="2" id="KW-0472">Membrane</keyword>
<sequence>MFGNSIASSSTPSEPTPPSTALPARPPPRSSRRQMPSSAAMFVFAMVVPMVAANPIPIDSQTRPRLRISPSSIADLLPPNLPSPPSMGSFPLVHLFSAAGESLARRTNVTGPILDVALYDPSSQAYRLPENYIKLHQHLTPGYIFLSYAIAFVGSLCTLELLIRRTTNSGWRNQVLLTAAGICFGAVSTFAMHFIFNNALVLKHPLHSEYPNIYLAYNAGFTVLSLVVSCLAMTFAFYVMGTKFSDWSFKNSARKSSWGRIKRGSDNRASIGKADADEYREWKSTHRKVLRRGTIGPGIFARGGSQSNWSALEPEGASQRPSIKDRMIFGSRIRSGWKDDMGNMYGERDKDLRELEFRLGKVAVERELAKRANGDREDTQDDCHPPSRRPSIILAHDFACQAPSSRRGSAIFTPGFNFPPSTFSQTHHEDPGPLRPASPDNSFPTSARLEWRRSSLPTDMLPSQRIERPFPGHTDLARIQSLPEGDVDPNLSTSLDQSHASQGSQSEDEGKGSLEDDVTELNHEKSDYNGYIKKKKTKMVDKNGVWGKLGVILGFDVVTLGEVIKIFVTGAVAGFGVVGMHYIGQASIVGIPYVAYRPGYVVGSVVIACGAVIIALYIMFIMLRPKLKHTWWSKILVALILAVAVCAMHFCGMMGTIYAWPRDRGTSKHAQLTGTNAAITGVVAALAFSACIACAVFFVLHSLHQRREQARRRRVVVASVMFDDRDRILVSSTDGMLPMCDIANLSGGVHSSSGKASFIQSMTSDSTVLGLDLSTGHEAFVSALRLSWLWKSPAGSHMSASGSIDGKSQTQSENAFAATLADIRRGSMGTSNTTTTATGSRAVPISITKFLEKFSISAGQLALRLTGQMNGITRLGVLYDQILTTGWVKLENSEDTVSKGQLIFLVRRVTSAAERFDLQSRHFMFAEPAAVASALHRTLSVPYDHIMPLLGDIRTFCDSTVHCTIQPGKLYAGVAVVQATPFDGLRILLEKDNRSQLPMREICTLGAPPSEEEGLSGTAEEIGEALSLLQGLTMLSVITRNVELDIDATDQALSQRVNALLAALERAIVPMLDDMLTGEDMTHILPRLSLHPILIPLTPGGRQSATLLGKRSAYTPPYTIVFYANYDAAVNTFTDQWLPFGLFRAQSSCVTAQKVQVGQRMEKIWAETDEESGHAPGRRPSKVQFDFPSHSGGQSSSTAASSSGSAFDNNLFNGFSFTPKTEDGVDAGNPASVQRRSSLKQNTFVPTQVRKNSPLPSRVNSVASSSEGPIGGSITGTLGLGIRDVNMGLGTAEGANMANEIVMRQVLPGVGLWDQDWLLNLLRSKLRAQA</sequence>
<feature type="compositionally biased region" description="Polar residues" evidence="1">
    <location>
        <begin position="490"/>
        <end position="505"/>
    </location>
</feature>
<evidence type="ECO:0000313" key="5">
    <source>
        <dbReference type="Proteomes" id="UP000094065"/>
    </source>
</evidence>
<keyword evidence="5" id="KW-1185">Reference proteome</keyword>
<name>A0A1E3HWI8_9TREE</name>
<keyword evidence="2" id="KW-1133">Transmembrane helix</keyword>
<protein>
    <recommendedName>
        <fullName evidence="3">MHYT domain-containing protein</fullName>
    </recommendedName>
</protein>
<evidence type="ECO:0000256" key="2">
    <source>
        <dbReference type="SAM" id="Phobius"/>
    </source>
</evidence>
<accession>A0A1E3HWI8</accession>
<feature type="compositionally biased region" description="Low complexity" evidence="1">
    <location>
        <begin position="1189"/>
        <end position="1203"/>
    </location>
</feature>
<dbReference type="InterPro" id="IPR005330">
    <property type="entry name" value="MHYT_dom"/>
</dbReference>
<feature type="domain" description="MHYT" evidence="3">
    <location>
        <begin position="574"/>
        <end position="620"/>
    </location>
</feature>
<feature type="region of interest" description="Disordered" evidence="1">
    <location>
        <begin position="1"/>
        <end position="35"/>
    </location>
</feature>
<evidence type="ECO:0000313" key="4">
    <source>
        <dbReference type="EMBL" id="ODN80682.1"/>
    </source>
</evidence>
<keyword evidence="2" id="KW-0812">Transmembrane</keyword>
<feature type="transmembrane region" description="Helical" evidence="2">
    <location>
        <begin position="39"/>
        <end position="58"/>
    </location>
</feature>
<feature type="transmembrane region" description="Helical" evidence="2">
    <location>
        <begin position="143"/>
        <end position="163"/>
    </location>
</feature>
<feature type="transmembrane region" description="Helical" evidence="2">
    <location>
        <begin position="600"/>
        <end position="623"/>
    </location>
</feature>
<feature type="transmembrane region" description="Helical" evidence="2">
    <location>
        <begin position="635"/>
        <end position="658"/>
    </location>
</feature>
<feature type="transmembrane region" description="Helical" evidence="2">
    <location>
        <begin position="678"/>
        <end position="703"/>
    </location>
</feature>
<dbReference type="PANTHER" id="PTHR35152">
    <property type="entry name" value="DOMAIN SIGNALLING PROTEIN, PUTATIVE (AFU_ORTHOLOGUE AFUA_5G11310)-RELATED"/>
    <property type="match status" value="1"/>
</dbReference>
<feature type="compositionally biased region" description="Pro residues" evidence="1">
    <location>
        <begin position="14"/>
        <end position="29"/>
    </location>
</feature>
<dbReference type="EMBL" id="AWGJ01000004">
    <property type="protein sequence ID" value="ODN80682.1"/>
    <property type="molecule type" value="Genomic_DNA"/>
</dbReference>
<comment type="caution">
    <text evidence="4">The sequence shown here is derived from an EMBL/GenBank/DDBJ whole genome shotgun (WGS) entry which is preliminary data.</text>
</comment>
<proteinExistence type="predicted"/>
<feature type="transmembrane region" description="Helical" evidence="2">
    <location>
        <begin position="175"/>
        <end position="196"/>
    </location>
</feature>
<feature type="region of interest" description="Disordered" evidence="1">
    <location>
        <begin position="1168"/>
        <end position="1203"/>
    </location>
</feature>
<feature type="transmembrane region" description="Helical" evidence="2">
    <location>
        <begin position="566"/>
        <end position="594"/>
    </location>
</feature>
<organism evidence="4 5">
    <name type="scientific">Cryptococcus amylolentus CBS 6039</name>
    <dbReference type="NCBI Taxonomy" id="1295533"/>
    <lineage>
        <taxon>Eukaryota</taxon>
        <taxon>Fungi</taxon>
        <taxon>Dikarya</taxon>
        <taxon>Basidiomycota</taxon>
        <taxon>Agaricomycotina</taxon>
        <taxon>Tremellomycetes</taxon>
        <taxon>Tremellales</taxon>
        <taxon>Cryptococcaceae</taxon>
        <taxon>Cryptococcus</taxon>
    </lineage>
</organism>
<dbReference type="PANTHER" id="PTHR35152:SF1">
    <property type="entry name" value="DOMAIN SIGNALLING PROTEIN, PUTATIVE (AFU_ORTHOLOGUE AFUA_5G11310)-RELATED"/>
    <property type="match status" value="1"/>
</dbReference>
<reference evidence="4 5" key="1">
    <citation type="submission" date="2016-06" db="EMBL/GenBank/DDBJ databases">
        <title>Evolution of pathogenesis and genome organization in the Tremellales.</title>
        <authorList>
            <person name="Cuomo C."/>
            <person name="Litvintseva A."/>
            <person name="Heitman J."/>
            <person name="Chen Y."/>
            <person name="Sun S."/>
            <person name="Springer D."/>
            <person name="Dromer F."/>
            <person name="Young S."/>
            <person name="Zeng Q."/>
            <person name="Chapman S."/>
            <person name="Gujja S."/>
            <person name="Saif S."/>
            <person name="Birren B."/>
        </authorList>
    </citation>
    <scope>NUCLEOTIDE SEQUENCE [LARGE SCALE GENOMIC DNA]</scope>
    <source>
        <strain evidence="4 5">CBS 6039</strain>
    </source>
</reference>
<feature type="transmembrane region" description="Helical" evidence="2">
    <location>
        <begin position="216"/>
        <end position="240"/>
    </location>
</feature>
<evidence type="ECO:0000259" key="3">
    <source>
        <dbReference type="Pfam" id="PF03707"/>
    </source>
</evidence>
<feature type="region of interest" description="Disordered" evidence="1">
    <location>
        <begin position="1222"/>
        <end position="1270"/>
    </location>
</feature>
<evidence type="ECO:0000256" key="1">
    <source>
        <dbReference type="SAM" id="MobiDB-lite"/>
    </source>
</evidence>
<dbReference type="Proteomes" id="UP000094065">
    <property type="component" value="Unassembled WGS sequence"/>
</dbReference>
<feature type="compositionally biased region" description="Polar residues" evidence="1">
    <location>
        <begin position="1231"/>
        <end position="1267"/>
    </location>
</feature>
<feature type="compositionally biased region" description="Basic and acidic residues" evidence="1">
    <location>
        <begin position="508"/>
        <end position="520"/>
    </location>
</feature>
<dbReference type="STRING" id="1295533.A0A1E3HWI8"/>
<feature type="region of interest" description="Disordered" evidence="1">
    <location>
        <begin position="411"/>
        <end position="520"/>
    </location>
</feature>
<dbReference type="OrthoDB" id="264015at2759"/>
<dbReference type="GeneID" id="30154165"/>
<gene>
    <name evidence="4" type="ORF">L202_02856</name>
</gene>
<dbReference type="RefSeq" id="XP_018995248.1">
    <property type="nucleotide sequence ID" value="XM_019136579.1"/>
</dbReference>